<evidence type="ECO:0000313" key="1">
    <source>
        <dbReference type="EMBL" id="AXN53373.1"/>
    </source>
</evidence>
<dbReference type="KEGG" id="vg:60320856"/>
<sequence>MIIATKTAVQRATRNRQRLAQAQVVLRADGSDDALEAARLMQGTINKLSVAIDRYYQSGGTYGRSPERS</sequence>
<dbReference type="GeneID" id="60320856"/>
<keyword evidence="2" id="KW-1185">Reference proteome</keyword>
<organism evidence="1 2">
    <name type="scientific">Mycobacterium phage Thonko</name>
    <dbReference type="NCBI Taxonomy" id="2282910"/>
    <lineage>
        <taxon>Viruses</taxon>
        <taxon>Duplodnaviria</taxon>
        <taxon>Heunggongvirae</taxon>
        <taxon>Uroviricota</taxon>
        <taxon>Caudoviricetes</taxon>
        <taxon>Bclasvirinae</taxon>
        <taxon>Thonkovirus</taxon>
        <taxon>Thonkovirus thonko</taxon>
    </lineage>
</organism>
<dbReference type="RefSeq" id="YP_009949454.1">
    <property type="nucleotide sequence ID" value="NC_051580.1"/>
</dbReference>
<proteinExistence type="predicted"/>
<gene>
    <name evidence="1" type="primary">103</name>
    <name evidence="1" type="ORF">PBI_THONKO_103</name>
</gene>
<protein>
    <submittedName>
        <fullName evidence="1">Uncharacterized protein</fullName>
    </submittedName>
</protein>
<accession>A0A346FCE8</accession>
<evidence type="ECO:0000313" key="2">
    <source>
        <dbReference type="Proteomes" id="UP000259812"/>
    </source>
</evidence>
<dbReference type="EMBL" id="MH632120">
    <property type="protein sequence ID" value="AXN53373.1"/>
    <property type="molecule type" value="Genomic_DNA"/>
</dbReference>
<reference evidence="2" key="1">
    <citation type="submission" date="2018-07" db="EMBL/GenBank/DDBJ databases">
        <authorList>
            <person name="Quirk P.G."/>
            <person name="Krulwich T.A."/>
        </authorList>
    </citation>
    <scope>NUCLEOTIDE SEQUENCE [LARGE SCALE GENOMIC DNA]</scope>
</reference>
<name>A0A346FCE8_9CAUD</name>
<dbReference type="Proteomes" id="UP000259812">
    <property type="component" value="Genome"/>
</dbReference>